<evidence type="ECO:0000256" key="1">
    <source>
        <dbReference type="SAM" id="SignalP"/>
    </source>
</evidence>
<dbReference type="EMBL" id="SRLC01000002">
    <property type="protein sequence ID" value="TGE22256.1"/>
    <property type="molecule type" value="Genomic_DNA"/>
</dbReference>
<evidence type="ECO:0000313" key="4">
    <source>
        <dbReference type="Proteomes" id="UP000297549"/>
    </source>
</evidence>
<dbReference type="OrthoDB" id="952442at2"/>
<reference evidence="3 4" key="1">
    <citation type="submission" date="2019-04" db="EMBL/GenBank/DDBJ databases">
        <authorList>
            <person name="Feng G."/>
            <person name="Zhang J."/>
            <person name="Zhu H."/>
        </authorList>
    </citation>
    <scope>NUCLEOTIDE SEQUENCE [LARGE SCALE GENOMIC DNA]</scope>
    <source>
        <strain evidence="3 4">JCM 31653</strain>
    </source>
</reference>
<protein>
    <submittedName>
        <fullName evidence="3">PorT family protein</fullName>
    </submittedName>
</protein>
<comment type="caution">
    <text evidence="3">The sequence shown here is derived from an EMBL/GenBank/DDBJ whole genome shotgun (WGS) entry which is preliminary data.</text>
</comment>
<feature type="signal peptide" evidence="1">
    <location>
        <begin position="1"/>
        <end position="21"/>
    </location>
</feature>
<evidence type="ECO:0000313" key="3">
    <source>
        <dbReference type="EMBL" id="TGE22256.1"/>
    </source>
</evidence>
<dbReference type="Proteomes" id="UP000297549">
    <property type="component" value="Unassembled WGS sequence"/>
</dbReference>
<keyword evidence="4" id="KW-1185">Reference proteome</keyword>
<gene>
    <name evidence="3" type="ORF">E5K00_18590</name>
</gene>
<sequence>MPRFLRLLTLPLLAISFGALAQADFRPGYVVQPAGDTLRGEVDNRSDVRNAAACRFRQAGSVREYAPAELLGFGLTGRKVYRTRTVTVPDSAAQPARTYFLEVLAAGPAQLYYRRDPGGIDHYYISVGGQTATELVYRRVLLQMAGGEWVTMVSRYQEKNLFRGTLAETFAACPAVQQQVSSLQYKASSLVGIVERYNACVGGPGAGQPVSARRSARYSLGVVAGVGVSQMQLSGYTSFEQANFPSSVQPVVGLRLGIPMPRLNEKLSLQIEALYQRQRYESEYTTRFGSSSAYREQARVALNYLKVPFMLRYTYPRGAVRPMVQLGVSPNLSLSTTAEFRQQNLDGSYGTWRPAFDKEALSLFDWGPTASVGVLTSGLGGRQLTLEARAERSTGFVYISAINSELWHYQLLLGVNLTK</sequence>
<dbReference type="Pfam" id="PF13568">
    <property type="entry name" value="OMP_b-brl_2"/>
    <property type="match status" value="1"/>
</dbReference>
<keyword evidence="1" id="KW-0732">Signal</keyword>
<dbReference type="RefSeq" id="WP_135464775.1">
    <property type="nucleotide sequence ID" value="NZ_SRLC01000002.1"/>
</dbReference>
<organism evidence="3 4">
    <name type="scientific">Hymenobacter aquaticus</name>
    <dbReference type="NCBI Taxonomy" id="1867101"/>
    <lineage>
        <taxon>Bacteria</taxon>
        <taxon>Pseudomonadati</taxon>
        <taxon>Bacteroidota</taxon>
        <taxon>Cytophagia</taxon>
        <taxon>Cytophagales</taxon>
        <taxon>Hymenobacteraceae</taxon>
        <taxon>Hymenobacter</taxon>
    </lineage>
</organism>
<feature type="chain" id="PRO_5021370141" evidence="1">
    <location>
        <begin position="22"/>
        <end position="419"/>
    </location>
</feature>
<accession>A0A4Z0PYD0</accession>
<feature type="domain" description="Outer membrane protein beta-barrel" evidence="2">
    <location>
        <begin position="217"/>
        <end position="391"/>
    </location>
</feature>
<dbReference type="InterPro" id="IPR025665">
    <property type="entry name" value="Beta-barrel_OMP_2"/>
</dbReference>
<dbReference type="AlphaFoldDB" id="A0A4Z0PYD0"/>
<evidence type="ECO:0000259" key="2">
    <source>
        <dbReference type="Pfam" id="PF13568"/>
    </source>
</evidence>
<proteinExistence type="predicted"/>
<name>A0A4Z0PYD0_9BACT</name>